<feature type="transmembrane region" description="Helical" evidence="2">
    <location>
        <begin position="39"/>
        <end position="58"/>
    </location>
</feature>
<sequence length="337" mass="36821">MYLPLAHTATAHRRPVDSTCFISGELTQQNKKHDGFQTCILYISYTLTVITFILFSLFEQQARSMTTPSSTSISCVQYNWASNSLGQNPCDVAERLNSVCTTSNGSYFVELTSDEDYTLSEEDQNPCLCTSVVYNLVSMCRLCQTDDGKVYPTWSQWSTNCSSLNTGFPLGLPGDTAVPDWAYQDISESDAFNETLAAQVATTDHSESSSSALPSSTSAVSPTSSSVRFPKGPNGDTAVIVGSLLGGLIGLALLVVAILFFIRRRRRSRMAPSTVYLEASHSKEDTASRGRYTQVDALKTERAVPDLPYNIVSDDHSSFSFDPYDPSLTSSEKDPSQ</sequence>
<comment type="caution">
    <text evidence="3">The sequence shown here is derived from an EMBL/GenBank/DDBJ whole genome shotgun (WGS) entry which is preliminary data.</text>
</comment>
<keyword evidence="2" id="KW-1133">Transmembrane helix</keyword>
<name>A0AA38UTE3_9AGAR</name>
<organism evidence="3 4">
    <name type="scientific">Lentinula detonsa</name>
    <dbReference type="NCBI Taxonomy" id="2804962"/>
    <lineage>
        <taxon>Eukaryota</taxon>
        <taxon>Fungi</taxon>
        <taxon>Dikarya</taxon>
        <taxon>Basidiomycota</taxon>
        <taxon>Agaricomycotina</taxon>
        <taxon>Agaricomycetes</taxon>
        <taxon>Agaricomycetidae</taxon>
        <taxon>Agaricales</taxon>
        <taxon>Marasmiineae</taxon>
        <taxon>Omphalotaceae</taxon>
        <taxon>Lentinula</taxon>
    </lineage>
</organism>
<evidence type="ECO:0000313" key="4">
    <source>
        <dbReference type="Proteomes" id="UP001163850"/>
    </source>
</evidence>
<reference evidence="3" key="1">
    <citation type="submission" date="2022-08" db="EMBL/GenBank/DDBJ databases">
        <authorList>
            <consortium name="DOE Joint Genome Institute"/>
            <person name="Min B."/>
            <person name="Riley R."/>
            <person name="Sierra-Patev S."/>
            <person name="Naranjo-Ortiz M."/>
            <person name="Looney B."/>
            <person name="Konkel Z."/>
            <person name="Slot J.C."/>
            <person name="Sakamoto Y."/>
            <person name="Steenwyk J.L."/>
            <person name="Rokas A."/>
            <person name="Carro J."/>
            <person name="Camarero S."/>
            <person name="Ferreira P."/>
            <person name="Molpeceres G."/>
            <person name="Ruiz-Duenas F.J."/>
            <person name="Serrano A."/>
            <person name="Henrissat B."/>
            <person name="Drula E."/>
            <person name="Hughes K.W."/>
            <person name="Mata J.L."/>
            <person name="Ishikawa N.K."/>
            <person name="Vargas-Isla R."/>
            <person name="Ushijima S."/>
            <person name="Smith C.A."/>
            <person name="Ahrendt S."/>
            <person name="Andreopoulos W."/>
            <person name="He G."/>
            <person name="Labutti K."/>
            <person name="Lipzen A."/>
            <person name="Ng V."/>
            <person name="Sandor L."/>
            <person name="Barry K."/>
            <person name="Martinez A.T."/>
            <person name="Xiao Y."/>
            <person name="Gibbons J.G."/>
            <person name="Terashima K."/>
            <person name="Hibbett D.S."/>
            <person name="Grigoriev I.V."/>
        </authorList>
    </citation>
    <scope>NUCLEOTIDE SEQUENCE</scope>
    <source>
        <strain evidence="3">TFB7829</strain>
    </source>
</reference>
<evidence type="ECO:0000313" key="3">
    <source>
        <dbReference type="EMBL" id="KAJ3986137.1"/>
    </source>
</evidence>
<accession>A0AA38UTE3</accession>
<evidence type="ECO:0000256" key="1">
    <source>
        <dbReference type="SAM" id="MobiDB-lite"/>
    </source>
</evidence>
<dbReference type="AlphaFoldDB" id="A0AA38UTE3"/>
<feature type="region of interest" description="Disordered" evidence="1">
    <location>
        <begin position="309"/>
        <end position="337"/>
    </location>
</feature>
<dbReference type="EMBL" id="MU801947">
    <property type="protein sequence ID" value="KAJ3986137.1"/>
    <property type="molecule type" value="Genomic_DNA"/>
</dbReference>
<feature type="region of interest" description="Disordered" evidence="1">
    <location>
        <begin position="203"/>
        <end position="232"/>
    </location>
</feature>
<keyword evidence="2" id="KW-0812">Transmembrane</keyword>
<dbReference type="Proteomes" id="UP001163850">
    <property type="component" value="Unassembled WGS sequence"/>
</dbReference>
<feature type="transmembrane region" description="Helical" evidence="2">
    <location>
        <begin position="238"/>
        <end position="262"/>
    </location>
</feature>
<proteinExistence type="predicted"/>
<feature type="region of interest" description="Disordered" evidence="1">
    <location>
        <begin position="273"/>
        <end position="294"/>
    </location>
</feature>
<gene>
    <name evidence="3" type="ORF">F5890DRAFT_1505979</name>
</gene>
<protein>
    <submittedName>
        <fullName evidence="3">Uncharacterized protein</fullName>
    </submittedName>
</protein>
<evidence type="ECO:0000256" key="2">
    <source>
        <dbReference type="SAM" id="Phobius"/>
    </source>
</evidence>
<keyword evidence="2" id="KW-0472">Membrane</keyword>
<feature type="compositionally biased region" description="Low complexity" evidence="1">
    <location>
        <begin position="208"/>
        <end position="227"/>
    </location>
</feature>